<evidence type="ECO:0000313" key="4">
    <source>
        <dbReference type="EMBL" id="MCX2803007.1"/>
    </source>
</evidence>
<dbReference type="GO" id="GO:0080120">
    <property type="term" value="P:CAAX-box protein maturation"/>
    <property type="evidence" value="ECO:0007669"/>
    <property type="project" value="UniProtKB-ARBA"/>
</dbReference>
<feature type="transmembrane region" description="Helical" evidence="1">
    <location>
        <begin position="20"/>
        <end position="39"/>
    </location>
</feature>
<reference evidence="3" key="2">
    <citation type="submission" date="2016-03" db="EMBL/GenBank/DDBJ databases">
        <authorList>
            <person name="Ploux O."/>
        </authorList>
    </citation>
    <scope>NUCLEOTIDE SEQUENCE [LARGE SCALE GENOMIC DNA]</scope>
    <source>
        <strain evidence="3">DAU221</strain>
    </source>
</reference>
<feature type="domain" description="CAAX prenyl protease 2/Lysostaphin resistance protein A-like" evidence="2">
    <location>
        <begin position="99"/>
        <end position="161"/>
    </location>
</feature>
<dbReference type="AlphaFoldDB" id="A0A143HJ63"/>
<feature type="transmembrane region" description="Helical" evidence="1">
    <location>
        <begin position="98"/>
        <end position="117"/>
    </location>
</feature>
<dbReference type="GO" id="GO:0006508">
    <property type="term" value="P:proteolysis"/>
    <property type="evidence" value="ECO:0007669"/>
    <property type="project" value="UniProtKB-KW"/>
</dbReference>
<reference evidence="5" key="1">
    <citation type="submission" date="2016-03" db="EMBL/GenBank/DDBJ databases">
        <authorList>
            <person name="Lee Y.-S."/>
            <person name="Choi Y.-L."/>
        </authorList>
    </citation>
    <scope>NUCLEOTIDE SEQUENCE [LARGE SCALE GENOMIC DNA]</scope>
    <source>
        <strain evidence="5">DAU221</strain>
    </source>
</reference>
<sequence>MPDPAEIQAAVAAHLQTPAAIVGSYLVQFFLIIPVLLAVANFKTQSLWSTLAVRPFAIKLVWLWIGLLLVFLAVQSFLVRLLDVAPGEFMQMLAGSRHLPLVLVIVLVAPVLEELIFRGYLFTAWRQSRLGLTGTLLLTSALFALMHWGSITGSRRFLFLFWL</sequence>
<dbReference type="GO" id="GO:0004175">
    <property type="term" value="F:endopeptidase activity"/>
    <property type="evidence" value="ECO:0007669"/>
    <property type="project" value="UniProtKB-ARBA"/>
</dbReference>
<dbReference type="Proteomes" id="UP001209730">
    <property type="component" value="Unassembled WGS sequence"/>
</dbReference>
<evidence type="ECO:0000256" key="1">
    <source>
        <dbReference type="SAM" id="Phobius"/>
    </source>
</evidence>
<keyword evidence="5" id="KW-1185">Reference proteome</keyword>
<keyword evidence="4" id="KW-0378">Hydrolase</keyword>
<keyword evidence="1" id="KW-1133">Transmembrane helix</keyword>
<organism evidence="3 5">
    <name type="scientific">Microbulbifer thermotolerans</name>
    <dbReference type="NCBI Taxonomy" id="252514"/>
    <lineage>
        <taxon>Bacteria</taxon>
        <taxon>Pseudomonadati</taxon>
        <taxon>Pseudomonadota</taxon>
        <taxon>Gammaproteobacteria</taxon>
        <taxon>Cellvibrionales</taxon>
        <taxon>Microbulbiferaceae</taxon>
        <taxon>Microbulbifer</taxon>
    </lineage>
</organism>
<keyword evidence="1" id="KW-0812">Transmembrane</keyword>
<proteinExistence type="predicted"/>
<name>A0A143HJ63_MICTH</name>
<dbReference type="EMBL" id="JAPHQB010000029">
    <property type="protein sequence ID" value="MCX2803007.1"/>
    <property type="molecule type" value="Genomic_DNA"/>
</dbReference>
<dbReference type="InterPro" id="IPR003675">
    <property type="entry name" value="Rce1/LyrA-like_dom"/>
</dbReference>
<dbReference type="Pfam" id="PF02517">
    <property type="entry name" value="Rce1-like"/>
    <property type="match status" value="1"/>
</dbReference>
<evidence type="ECO:0000259" key="2">
    <source>
        <dbReference type="Pfam" id="PF02517"/>
    </source>
</evidence>
<dbReference type="Proteomes" id="UP000076077">
    <property type="component" value="Chromosome"/>
</dbReference>
<keyword evidence="4" id="KW-0645">Protease</keyword>
<keyword evidence="1" id="KW-0472">Membrane</keyword>
<dbReference type="EMBL" id="CP014864">
    <property type="protein sequence ID" value="AMX01520.1"/>
    <property type="molecule type" value="Genomic_DNA"/>
</dbReference>
<evidence type="ECO:0000313" key="5">
    <source>
        <dbReference type="Proteomes" id="UP000076077"/>
    </source>
</evidence>
<dbReference type="OrthoDB" id="5737464at2"/>
<feature type="transmembrane region" description="Helical" evidence="1">
    <location>
        <begin position="60"/>
        <end position="78"/>
    </location>
</feature>
<protein>
    <submittedName>
        <fullName evidence="4">CPBP family glutamic-type intramembrane protease</fullName>
        <ecNumber evidence="4">3.4.-.-</ecNumber>
    </submittedName>
</protein>
<gene>
    <name evidence="3" type="ORF">A3224_02035</name>
    <name evidence="4" type="ORF">OQJ68_14530</name>
</gene>
<reference evidence="4" key="3">
    <citation type="submission" date="2022-11" db="EMBL/GenBank/DDBJ databases">
        <title>Chitin-degrading and fungicidal potential of chitinolytic bacterial strains from marine environment of the Pacific Ocean regions.</title>
        <authorList>
            <person name="Pentekhina I."/>
            <person name="Nedashkovskaya O."/>
            <person name="Seitkalieva A."/>
            <person name="Podvolotskaya A."/>
            <person name="Tekutyeva L."/>
            <person name="Balabanova L."/>
        </authorList>
    </citation>
    <scope>NUCLEOTIDE SEQUENCE</scope>
    <source>
        <strain evidence="4">KMM 6838</strain>
    </source>
</reference>
<evidence type="ECO:0000313" key="3">
    <source>
        <dbReference type="EMBL" id="AMX01520.1"/>
    </source>
</evidence>
<dbReference type="EC" id="3.4.-.-" evidence="4"/>
<feature type="transmembrane region" description="Helical" evidence="1">
    <location>
        <begin position="129"/>
        <end position="151"/>
    </location>
</feature>
<accession>A0A143HJ63</accession>
<dbReference type="KEGG" id="mthd:A3224_02035"/>